<evidence type="ECO:0000256" key="6">
    <source>
        <dbReference type="RuleBase" id="RU003355"/>
    </source>
</evidence>
<dbReference type="InterPro" id="IPR000209">
    <property type="entry name" value="Peptidase_S8/S53_dom"/>
</dbReference>
<evidence type="ECO:0000256" key="4">
    <source>
        <dbReference type="ARBA" id="ARBA00022825"/>
    </source>
</evidence>
<dbReference type="GO" id="GO:0006508">
    <property type="term" value="P:proteolysis"/>
    <property type="evidence" value="ECO:0007669"/>
    <property type="project" value="UniProtKB-KW"/>
</dbReference>
<dbReference type="STRING" id="1348612.A0A397HY04"/>
<evidence type="ECO:0000313" key="9">
    <source>
        <dbReference type="EMBL" id="RHZ66094.1"/>
    </source>
</evidence>
<dbReference type="InterPro" id="IPR015500">
    <property type="entry name" value="Peptidase_S8_subtilisin-rel"/>
</dbReference>
<dbReference type="AlphaFoldDB" id="A0A397HY04"/>
<dbReference type="Pfam" id="PF00082">
    <property type="entry name" value="Peptidase_S8"/>
    <property type="match status" value="1"/>
</dbReference>
<keyword evidence="7" id="KW-0732">Signal</keyword>
<feature type="active site" description="Charge relay system" evidence="5">
    <location>
        <position position="353"/>
    </location>
</feature>
<dbReference type="InterPro" id="IPR034193">
    <property type="entry name" value="PCSK9_ProteinaseK-like"/>
</dbReference>
<dbReference type="PANTHER" id="PTHR43806">
    <property type="entry name" value="PEPTIDASE S8"/>
    <property type="match status" value="1"/>
</dbReference>
<dbReference type="Gene3D" id="3.40.50.200">
    <property type="entry name" value="Peptidase S8/S53 domain"/>
    <property type="match status" value="1"/>
</dbReference>
<keyword evidence="3 5" id="KW-0378">Hydrolase</keyword>
<feature type="chain" id="PRO_5017458577" description="Peptidase S8/S53 domain-containing protein" evidence="7">
    <location>
        <begin position="24"/>
        <end position="412"/>
    </location>
</feature>
<dbReference type="CDD" id="cd04077">
    <property type="entry name" value="Peptidases_S8_PCSK9_ProteinaseK_like"/>
    <property type="match status" value="1"/>
</dbReference>
<feature type="active site" description="Charge relay system" evidence="5">
    <location>
        <position position="165"/>
    </location>
</feature>
<dbReference type="GO" id="GO:0004252">
    <property type="term" value="F:serine-type endopeptidase activity"/>
    <property type="evidence" value="ECO:0007669"/>
    <property type="project" value="UniProtKB-UniRule"/>
</dbReference>
<protein>
    <recommendedName>
        <fullName evidence="8">Peptidase S8/S53 domain-containing protein</fullName>
    </recommendedName>
</protein>
<dbReference type="OrthoDB" id="206201at2759"/>
<dbReference type="PROSITE" id="PS00138">
    <property type="entry name" value="SUBTILASE_SER"/>
    <property type="match status" value="1"/>
</dbReference>
<reference evidence="9 10" key="1">
    <citation type="submission" date="2018-08" db="EMBL/GenBank/DDBJ databases">
        <title>Genome and evolution of the arbuscular mycorrhizal fungus Diversispora epigaea (formerly Glomus versiforme) and its bacterial endosymbionts.</title>
        <authorList>
            <person name="Sun X."/>
            <person name="Fei Z."/>
            <person name="Harrison M."/>
        </authorList>
    </citation>
    <scope>NUCLEOTIDE SEQUENCE [LARGE SCALE GENOMIC DNA]</scope>
    <source>
        <strain evidence="9 10">IT104</strain>
    </source>
</reference>
<dbReference type="InterPro" id="IPR050131">
    <property type="entry name" value="Peptidase_S8_subtilisin-like"/>
</dbReference>
<dbReference type="Proteomes" id="UP000266861">
    <property type="component" value="Unassembled WGS sequence"/>
</dbReference>
<dbReference type="PROSITE" id="PS00136">
    <property type="entry name" value="SUBTILASE_ASP"/>
    <property type="match status" value="1"/>
</dbReference>
<feature type="active site" description="Charge relay system" evidence="5">
    <location>
        <position position="197"/>
    </location>
</feature>
<keyword evidence="10" id="KW-1185">Reference proteome</keyword>
<dbReference type="FunFam" id="3.40.50.200:FF:000014">
    <property type="entry name" value="Proteinase K"/>
    <property type="match status" value="1"/>
</dbReference>
<evidence type="ECO:0000259" key="8">
    <source>
        <dbReference type="Pfam" id="PF00082"/>
    </source>
</evidence>
<evidence type="ECO:0000256" key="7">
    <source>
        <dbReference type="SAM" id="SignalP"/>
    </source>
</evidence>
<dbReference type="EMBL" id="PQFF01000283">
    <property type="protein sequence ID" value="RHZ66094.1"/>
    <property type="molecule type" value="Genomic_DNA"/>
</dbReference>
<dbReference type="PROSITE" id="PS51892">
    <property type="entry name" value="SUBTILASE"/>
    <property type="match status" value="1"/>
</dbReference>
<evidence type="ECO:0000256" key="2">
    <source>
        <dbReference type="ARBA" id="ARBA00022670"/>
    </source>
</evidence>
<name>A0A397HY04_9GLOM</name>
<keyword evidence="2 5" id="KW-0645">Protease</keyword>
<dbReference type="InterPro" id="IPR023828">
    <property type="entry name" value="Peptidase_S8_Ser-AS"/>
</dbReference>
<comment type="caution">
    <text evidence="9">The sequence shown here is derived from an EMBL/GenBank/DDBJ whole genome shotgun (WGS) entry which is preliminary data.</text>
</comment>
<evidence type="ECO:0000313" key="10">
    <source>
        <dbReference type="Proteomes" id="UP000266861"/>
    </source>
</evidence>
<dbReference type="InterPro" id="IPR022398">
    <property type="entry name" value="Peptidase_S8_His-AS"/>
</dbReference>
<evidence type="ECO:0000256" key="3">
    <source>
        <dbReference type="ARBA" id="ARBA00022801"/>
    </source>
</evidence>
<keyword evidence="4 5" id="KW-0720">Serine protease</keyword>
<comment type="similarity">
    <text evidence="1 5 6">Belongs to the peptidase S8 family.</text>
</comment>
<dbReference type="PRINTS" id="PR00723">
    <property type="entry name" value="SUBTILISIN"/>
</dbReference>
<feature type="domain" description="Peptidase S8/S53" evidence="8">
    <location>
        <begin position="156"/>
        <end position="389"/>
    </location>
</feature>
<dbReference type="SUPFAM" id="SSF52743">
    <property type="entry name" value="Subtilisin-like"/>
    <property type="match status" value="1"/>
</dbReference>
<proteinExistence type="inferred from homology"/>
<gene>
    <name evidence="9" type="ORF">Glove_309g37</name>
</gene>
<accession>A0A397HY04</accession>
<dbReference type="PROSITE" id="PS00137">
    <property type="entry name" value="SUBTILASE_HIS"/>
    <property type="match status" value="1"/>
</dbReference>
<feature type="signal peptide" evidence="7">
    <location>
        <begin position="1"/>
        <end position="23"/>
    </location>
</feature>
<dbReference type="InterPro" id="IPR023827">
    <property type="entry name" value="Peptidase_S8_Asp-AS"/>
</dbReference>
<organism evidence="9 10">
    <name type="scientific">Diversispora epigaea</name>
    <dbReference type="NCBI Taxonomy" id="1348612"/>
    <lineage>
        <taxon>Eukaryota</taxon>
        <taxon>Fungi</taxon>
        <taxon>Fungi incertae sedis</taxon>
        <taxon>Mucoromycota</taxon>
        <taxon>Glomeromycotina</taxon>
        <taxon>Glomeromycetes</taxon>
        <taxon>Diversisporales</taxon>
        <taxon>Diversisporaceae</taxon>
        <taxon>Diversispora</taxon>
    </lineage>
</organism>
<dbReference type="PANTHER" id="PTHR43806:SF11">
    <property type="entry name" value="CEREVISIN-RELATED"/>
    <property type="match status" value="1"/>
</dbReference>
<dbReference type="InterPro" id="IPR036852">
    <property type="entry name" value="Peptidase_S8/S53_dom_sf"/>
</dbReference>
<dbReference type="GO" id="GO:0005615">
    <property type="term" value="C:extracellular space"/>
    <property type="evidence" value="ECO:0007669"/>
    <property type="project" value="TreeGrafter"/>
</dbReference>
<evidence type="ECO:0000256" key="1">
    <source>
        <dbReference type="ARBA" id="ARBA00011073"/>
    </source>
</evidence>
<evidence type="ECO:0000256" key="5">
    <source>
        <dbReference type="PROSITE-ProRule" id="PRU01240"/>
    </source>
</evidence>
<sequence>MYSSLFIKFITFFILITITSVSSGPVKCPPIDSTEYSAAQERYIVFLSNDKDHYKWLKKCYNRPVQNIKITKKSVDVDKNSILDISIEGKFYAYITWYYPEFAEKYISERPETILVEKDSPVKIATVQKNPTPNLDRIDQADFPLNNEYVFPSSAGSDATVYVIDTGVMITHEEFEGRASFLGVFCAGCPDTDDNGHGSHVSGIIGGKTYGVAKNVNIVGVKVLNSKGRGNMADLVASLSSVLKDVMLKKNNAIINMSLGGEFSLAFNRIIQSLTANGIHVVVAAGNEASDACNVSPASEPSAITVGATEDKSNGITNFSNFGKCVDIFAPGRNILSVGIQSNTSTAIFSGTSQATPHVAGTVALIISKFGNQKPGDMVNTLVDFSTKNIIPNTKGSPNNFLRIPPPYLLYR</sequence>